<dbReference type="InterPro" id="IPR000276">
    <property type="entry name" value="GPCR_Rhodpsn"/>
</dbReference>
<keyword evidence="11" id="KW-1185">Reference proteome</keyword>
<dbReference type="GO" id="GO:0005886">
    <property type="term" value="C:plasma membrane"/>
    <property type="evidence" value="ECO:0007669"/>
    <property type="project" value="TreeGrafter"/>
</dbReference>
<evidence type="ECO:0000256" key="8">
    <source>
        <dbReference type="SAM" id="Phobius"/>
    </source>
</evidence>
<evidence type="ECO:0000256" key="2">
    <source>
        <dbReference type="ARBA" id="ARBA00022692"/>
    </source>
</evidence>
<dbReference type="EMBL" id="JXXN02000507">
    <property type="protein sequence ID" value="THD27167.1"/>
    <property type="molecule type" value="Genomic_DNA"/>
</dbReference>
<evidence type="ECO:0000256" key="3">
    <source>
        <dbReference type="ARBA" id="ARBA00022989"/>
    </source>
</evidence>
<dbReference type="SUPFAM" id="SSF81321">
    <property type="entry name" value="Family A G protein-coupled receptor-like"/>
    <property type="match status" value="1"/>
</dbReference>
<evidence type="ECO:0000256" key="6">
    <source>
        <dbReference type="ARBA" id="ARBA00023170"/>
    </source>
</evidence>
<dbReference type="Gene3D" id="1.20.1070.10">
    <property type="entry name" value="Rhodopsin 7-helix transmembrane proteins"/>
    <property type="match status" value="1"/>
</dbReference>
<dbReference type="InterPro" id="IPR017452">
    <property type="entry name" value="GPCR_Rhodpsn_7TM"/>
</dbReference>
<sequence length="437" mass="49591">MQLTVSIHFLCSRELQAAPSGLSVQLSFLAAVFVMIRFMSSVNETSVRGCRNGYTSEEVMVNEFRAYVSPFLAAVGIPTNILTMIVFGILQYLKPCRFNLYAMWLVPAYNIQLITNCLLDDFFGRGLKWATNCRFWINFDTVSSFNCKLLTFLSESSALVKSFVMMYFSADRVFSAYCPTRVPVGGALWYARGGILLCYFVGLLLNTPHLFYVDRTTEDGKTSCSYTDPLSTGVRYVLYLYIIGSTLTPAIFIFITNVLILFKMWFVLKVPTNRGKSNHQASIELSKIVAHLVLSVLFQLLSFPLVVVIPLRQQVYSFGYHITQPEYANKIIQLSKLFSSIDCINYSFEFFLFLIFMPEFRRTLWNLCICSKDTFQSESVEWFSNSSSAEKTTSSKTNCPSLCSFKEILNEFKPTGSHALPVPGTEREDSVVITTRL</sequence>
<evidence type="ECO:0000256" key="5">
    <source>
        <dbReference type="ARBA" id="ARBA00023136"/>
    </source>
</evidence>
<feature type="transmembrane region" description="Helical" evidence="8">
    <location>
        <begin position="187"/>
        <end position="205"/>
    </location>
</feature>
<feature type="transmembrane region" description="Helical" evidence="8">
    <location>
        <begin position="238"/>
        <end position="268"/>
    </location>
</feature>
<evidence type="ECO:0000259" key="9">
    <source>
        <dbReference type="PROSITE" id="PS50262"/>
    </source>
</evidence>
<dbReference type="Pfam" id="PF00001">
    <property type="entry name" value="7tm_1"/>
    <property type="match status" value="1"/>
</dbReference>
<keyword evidence="2 8" id="KW-0812">Transmembrane</keyword>
<feature type="transmembrane region" description="Helical" evidence="8">
    <location>
        <begin position="71"/>
        <end position="93"/>
    </location>
</feature>
<protein>
    <submittedName>
        <fullName evidence="10">Somatostatin receptor type 5</fullName>
    </submittedName>
</protein>
<organism evidence="10 11">
    <name type="scientific">Fasciola hepatica</name>
    <name type="common">Liver fluke</name>
    <dbReference type="NCBI Taxonomy" id="6192"/>
    <lineage>
        <taxon>Eukaryota</taxon>
        <taxon>Metazoa</taxon>
        <taxon>Spiralia</taxon>
        <taxon>Lophotrochozoa</taxon>
        <taxon>Platyhelminthes</taxon>
        <taxon>Trematoda</taxon>
        <taxon>Digenea</taxon>
        <taxon>Plagiorchiida</taxon>
        <taxon>Echinostomata</taxon>
        <taxon>Echinostomatoidea</taxon>
        <taxon>Fasciolidae</taxon>
        <taxon>Fasciola</taxon>
    </lineage>
</organism>
<keyword evidence="5 8" id="KW-0472">Membrane</keyword>
<dbReference type="GO" id="GO:0004930">
    <property type="term" value="F:G protein-coupled receptor activity"/>
    <property type="evidence" value="ECO:0007669"/>
    <property type="project" value="UniProtKB-KW"/>
</dbReference>
<evidence type="ECO:0000256" key="1">
    <source>
        <dbReference type="ARBA" id="ARBA00004141"/>
    </source>
</evidence>
<evidence type="ECO:0000256" key="4">
    <source>
        <dbReference type="ARBA" id="ARBA00023040"/>
    </source>
</evidence>
<name>A0A4E0RY74_FASHE</name>
<dbReference type="PANTHER" id="PTHR24243">
    <property type="entry name" value="G-PROTEIN COUPLED RECEPTOR"/>
    <property type="match status" value="1"/>
</dbReference>
<accession>A0A4E0RY74</accession>
<keyword evidence="4" id="KW-0297">G-protein coupled receptor</keyword>
<dbReference type="PANTHER" id="PTHR24243:SF230">
    <property type="entry name" value="G-PROTEIN COUPLED RECEPTORS FAMILY 1 PROFILE DOMAIN-CONTAINING PROTEIN"/>
    <property type="match status" value="1"/>
</dbReference>
<dbReference type="Proteomes" id="UP000230066">
    <property type="component" value="Unassembled WGS sequence"/>
</dbReference>
<gene>
    <name evidence="10" type="ORF">D915_001990</name>
</gene>
<keyword evidence="6 10" id="KW-0675">Receptor</keyword>
<proteinExistence type="predicted"/>
<comment type="caution">
    <text evidence="10">The sequence shown here is derived from an EMBL/GenBank/DDBJ whole genome shotgun (WGS) entry which is preliminary data.</text>
</comment>
<comment type="subcellular location">
    <subcellularLocation>
        <location evidence="1">Membrane</location>
        <topology evidence="1">Multi-pass membrane protein</topology>
    </subcellularLocation>
</comment>
<evidence type="ECO:0000256" key="7">
    <source>
        <dbReference type="ARBA" id="ARBA00023224"/>
    </source>
</evidence>
<reference evidence="10" key="1">
    <citation type="submission" date="2019-03" db="EMBL/GenBank/DDBJ databases">
        <title>Improved annotation for the trematode Fasciola hepatica.</title>
        <authorList>
            <person name="Choi Y.-J."/>
            <person name="Martin J."/>
            <person name="Mitreva M."/>
        </authorList>
    </citation>
    <scope>NUCLEOTIDE SEQUENCE [LARGE SCALE GENOMIC DNA]</scope>
</reference>
<keyword evidence="7" id="KW-0807">Transducer</keyword>
<evidence type="ECO:0000313" key="11">
    <source>
        <dbReference type="Proteomes" id="UP000230066"/>
    </source>
</evidence>
<dbReference type="PROSITE" id="PS50262">
    <property type="entry name" value="G_PROTEIN_RECEP_F1_2"/>
    <property type="match status" value="1"/>
</dbReference>
<feature type="transmembrane region" description="Helical" evidence="8">
    <location>
        <begin position="288"/>
        <end position="311"/>
    </location>
</feature>
<feature type="transmembrane region" description="Helical" evidence="8">
    <location>
        <begin position="21"/>
        <end position="39"/>
    </location>
</feature>
<dbReference type="AlphaFoldDB" id="A0A4E0RY74"/>
<feature type="domain" description="G-protein coupled receptors family 1 profile" evidence="9">
    <location>
        <begin position="79"/>
        <end position="353"/>
    </location>
</feature>
<evidence type="ECO:0000313" key="10">
    <source>
        <dbReference type="EMBL" id="THD27167.1"/>
    </source>
</evidence>
<keyword evidence="3 8" id="KW-1133">Transmembrane helix</keyword>